<dbReference type="Pfam" id="PF09179">
    <property type="entry name" value="TilS"/>
    <property type="match status" value="1"/>
</dbReference>
<dbReference type="GO" id="GO:0005737">
    <property type="term" value="C:cytoplasm"/>
    <property type="evidence" value="ECO:0007669"/>
    <property type="project" value="UniProtKB-SubCell"/>
</dbReference>
<comment type="similarity">
    <text evidence="7">Belongs to the tRNA(Ile)-lysidine synthase family.</text>
</comment>
<evidence type="ECO:0000256" key="4">
    <source>
        <dbReference type="ARBA" id="ARBA00022741"/>
    </source>
</evidence>
<dbReference type="GO" id="GO:0006400">
    <property type="term" value="P:tRNA modification"/>
    <property type="evidence" value="ECO:0007669"/>
    <property type="project" value="UniProtKB-UniRule"/>
</dbReference>
<dbReference type="SUPFAM" id="SSF82829">
    <property type="entry name" value="MesJ substrate recognition domain-like"/>
    <property type="match status" value="1"/>
</dbReference>
<dbReference type="EC" id="6.3.4.19" evidence="7"/>
<evidence type="ECO:0000256" key="3">
    <source>
        <dbReference type="ARBA" id="ARBA00022694"/>
    </source>
</evidence>
<keyword evidence="1 7" id="KW-0963">Cytoplasm</keyword>
<comment type="function">
    <text evidence="7">Ligates lysine onto the cytidine present at position 34 of the AUA codon-specific tRNA(Ile) that contains the anticodon CAU, in an ATP-dependent manner. Cytidine is converted to lysidine, thus changing the amino acid specificity of the tRNA from methionine to isoleucine.</text>
</comment>
<dbReference type="InterPro" id="IPR012094">
    <property type="entry name" value="tRNA_Ile_lys_synt"/>
</dbReference>
<keyword evidence="2 7" id="KW-0436">Ligase</keyword>
<feature type="domain" description="tRNA(Ile)-lysidine/2-thiocytidine synthase N-terminal" evidence="8">
    <location>
        <begin position="26"/>
        <end position="203"/>
    </location>
</feature>
<feature type="binding site" evidence="7">
    <location>
        <begin position="31"/>
        <end position="36"/>
    </location>
    <ligand>
        <name>ATP</name>
        <dbReference type="ChEBI" id="CHEBI:30616"/>
    </ligand>
</feature>
<comment type="domain">
    <text evidence="7">The N-terminal region contains the highly conserved SGGXDS motif, predicted to be a P-loop motif involved in ATP binding.</text>
</comment>
<comment type="subcellular location">
    <subcellularLocation>
        <location evidence="7">Cytoplasm</location>
    </subcellularLocation>
</comment>
<evidence type="ECO:0000259" key="8">
    <source>
        <dbReference type="Pfam" id="PF01171"/>
    </source>
</evidence>
<organism evidence="10 11">
    <name type="scientific">Petrachloros mirabilis ULC683</name>
    <dbReference type="NCBI Taxonomy" id="2781853"/>
    <lineage>
        <taxon>Bacteria</taxon>
        <taxon>Bacillati</taxon>
        <taxon>Cyanobacteriota</taxon>
        <taxon>Cyanophyceae</taxon>
        <taxon>Synechococcales</taxon>
        <taxon>Petrachlorosaceae</taxon>
        <taxon>Petrachloros</taxon>
        <taxon>Petrachloros mirabilis</taxon>
    </lineage>
</organism>
<evidence type="ECO:0000313" key="11">
    <source>
        <dbReference type="Proteomes" id="UP000607397"/>
    </source>
</evidence>
<dbReference type="Gene3D" id="1.20.59.20">
    <property type="match status" value="1"/>
</dbReference>
<accession>A0A8K2A065</accession>
<gene>
    <name evidence="7 10" type="primary">tilS</name>
    <name evidence="10" type="ORF">GS597_10980</name>
</gene>
<dbReference type="CDD" id="cd01992">
    <property type="entry name" value="TilS_N"/>
    <property type="match status" value="1"/>
</dbReference>
<evidence type="ECO:0000256" key="1">
    <source>
        <dbReference type="ARBA" id="ARBA00022490"/>
    </source>
</evidence>
<dbReference type="GO" id="GO:0032267">
    <property type="term" value="F:tRNA(Ile)-lysidine synthase activity"/>
    <property type="evidence" value="ECO:0007669"/>
    <property type="project" value="UniProtKB-EC"/>
</dbReference>
<keyword evidence="3 7" id="KW-0819">tRNA processing</keyword>
<protein>
    <recommendedName>
        <fullName evidence="7">tRNA(Ile)-lysidine synthase</fullName>
        <ecNumber evidence="7">6.3.4.19</ecNumber>
    </recommendedName>
    <alternativeName>
        <fullName evidence="7">tRNA(Ile)-2-lysyl-cytidine synthase</fullName>
    </alternativeName>
    <alternativeName>
        <fullName evidence="7">tRNA(Ile)-lysidine synthetase</fullName>
    </alternativeName>
</protein>
<name>A0A8K2A065_9CYAN</name>
<dbReference type="PANTHER" id="PTHR43033:SF1">
    <property type="entry name" value="TRNA(ILE)-LYSIDINE SYNTHASE-RELATED"/>
    <property type="match status" value="1"/>
</dbReference>
<evidence type="ECO:0000313" key="10">
    <source>
        <dbReference type="EMBL" id="NCJ07022.1"/>
    </source>
</evidence>
<dbReference type="GO" id="GO:0005524">
    <property type="term" value="F:ATP binding"/>
    <property type="evidence" value="ECO:0007669"/>
    <property type="project" value="UniProtKB-UniRule"/>
</dbReference>
<dbReference type="AlphaFoldDB" id="A0A8K2A065"/>
<feature type="domain" description="tRNA(Ile)-lysidine synthase substrate-binding" evidence="9">
    <location>
        <begin position="259"/>
        <end position="305"/>
    </location>
</feature>
<dbReference type="InterPro" id="IPR012795">
    <property type="entry name" value="tRNA_Ile_lys_synt_N"/>
</dbReference>
<keyword evidence="11" id="KW-1185">Reference proteome</keyword>
<dbReference type="PANTHER" id="PTHR43033">
    <property type="entry name" value="TRNA(ILE)-LYSIDINE SYNTHASE-RELATED"/>
    <property type="match status" value="1"/>
</dbReference>
<reference evidence="10" key="1">
    <citation type="submission" date="2019-12" db="EMBL/GenBank/DDBJ databases">
        <title>High-Quality draft genome sequences of three cyanobacteria isolated from the limestone walls of the Old Cathedral of Coimbra.</title>
        <authorList>
            <person name="Tiago I."/>
            <person name="Soares F."/>
            <person name="Portugal A."/>
        </authorList>
    </citation>
    <scope>NUCLEOTIDE SEQUENCE [LARGE SCALE GENOMIC DNA]</scope>
    <source>
        <strain evidence="10">C</strain>
    </source>
</reference>
<comment type="catalytic activity">
    <reaction evidence="6 7">
        <text>cytidine(34) in tRNA(Ile2) + L-lysine + ATP = lysidine(34) in tRNA(Ile2) + AMP + diphosphate + H(+)</text>
        <dbReference type="Rhea" id="RHEA:43744"/>
        <dbReference type="Rhea" id="RHEA-COMP:10625"/>
        <dbReference type="Rhea" id="RHEA-COMP:10670"/>
        <dbReference type="ChEBI" id="CHEBI:15378"/>
        <dbReference type="ChEBI" id="CHEBI:30616"/>
        <dbReference type="ChEBI" id="CHEBI:32551"/>
        <dbReference type="ChEBI" id="CHEBI:33019"/>
        <dbReference type="ChEBI" id="CHEBI:82748"/>
        <dbReference type="ChEBI" id="CHEBI:83665"/>
        <dbReference type="ChEBI" id="CHEBI:456215"/>
        <dbReference type="EC" id="6.3.4.19"/>
    </reaction>
</comment>
<dbReference type="SUPFAM" id="SSF52402">
    <property type="entry name" value="Adenine nucleotide alpha hydrolases-like"/>
    <property type="match status" value="1"/>
</dbReference>
<proteinExistence type="inferred from homology"/>
<evidence type="ECO:0000259" key="9">
    <source>
        <dbReference type="Pfam" id="PF09179"/>
    </source>
</evidence>
<evidence type="ECO:0000256" key="6">
    <source>
        <dbReference type="ARBA" id="ARBA00048539"/>
    </source>
</evidence>
<evidence type="ECO:0000256" key="5">
    <source>
        <dbReference type="ARBA" id="ARBA00022840"/>
    </source>
</evidence>
<keyword evidence="5 7" id="KW-0067">ATP-binding</keyword>
<evidence type="ECO:0000256" key="2">
    <source>
        <dbReference type="ARBA" id="ARBA00022598"/>
    </source>
</evidence>
<dbReference type="Pfam" id="PF01171">
    <property type="entry name" value="ATP_bind_3"/>
    <property type="match status" value="1"/>
</dbReference>
<sequence>MRWTPLHAHFDQGLRQRNLLPRSQPVLLAFSGGQDSLCLLRLLLDLQPKWGWQLGVAHCDHRWPPDSTANATYVSALVQAWNLPLYVRMAPAVLKTEAAGRDWRYGVLRDLAETEGYPTVVTAHTASDRAETLLYNLVRGSGMEGLQALTWQRSLSATVSLVRPLLNVTRAQTGAFCTALSLSPWQDSMNQDLAYRRNRMRQQVLPLLRSQFNPQVDRALARTAELLQADVAYLDGVAQACLKRALPAAHPDPPQHPALHRPTLRRVPLALQRRVVRQFLQTEVLAAPNFDQVETVVALLDAPQRSRTAPLVANWIAEVQRDWLCLIALAGEVIRST</sequence>
<comment type="caution">
    <text evidence="10">The sequence shown here is derived from an EMBL/GenBank/DDBJ whole genome shotgun (WGS) entry which is preliminary data.</text>
</comment>
<evidence type="ECO:0000256" key="7">
    <source>
        <dbReference type="HAMAP-Rule" id="MF_01161"/>
    </source>
</evidence>
<dbReference type="InterPro" id="IPR015262">
    <property type="entry name" value="tRNA_Ile_lys_synt_subst-bd"/>
</dbReference>
<dbReference type="Proteomes" id="UP000607397">
    <property type="component" value="Unassembled WGS sequence"/>
</dbReference>
<keyword evidence="4 7" id="KW-0547">Nucleotide-binding</keyword>
<dbReference type="InterPro" id="IPR014729">
    <property type="entry name" value="Rossmann-like_a/b/a_fold"/>
</dbReference>
<dbReference type="HAMAP" id="MF_01161">
    <property type="entry name" value="tRNA_Ile_lys_synt"/>
    <property type="match status" value="1"/>
</dbReference>
<dbReference type="InterPro" id="IPR011063">
    <property type="entry name" value="TilS/TtcA_N"/>
</dbReference>
<dbReference type="RefSeq" id="WP_161825496.1">
    <property type="nucleotide sequence ID" value="NZ_WVIC01000019.1"/>
</dbReference>
<dbReference type="EMBL" id="WVIC01000019">
    <property type="protein sequence ID" value="NCJ07022.1"/>
    <property type="molecule type" value="Genomic_DNA"/>
</dbReference>
<dbReference type="NCBIfam" id="TIGR02432">
    <property type="entry name" value="lysidine_TilS_N"/>
    <property type="match status" value="1"/>
</dbReference>
<dbReference type="Gene3D" id="3.40.50.620">
    <property type="entry name" value="HUPs"/>
    <property type="match status" value="1"/>
</dbReference>